<dbReference type="InterPro" id="IPR011993">
    <property type="entry name" value="PH-like_dom_sf"/>
</dbReference>
<name>A0A8C3QWF3_9PASS</name>
<evidence type="ECO:0000313" key="11">
    <source>
        <dbReference type="Ensembl" id="ENSCRFP00000012373.1"/>
    </source>
</evidence>
<comment type="subcellular location">
    <subcellularLocation>
        <location evidence="1">Cell projection</location>
        <location evidence="1">Lamellipodium</location>
    </subcellularLocation>
</comment>
<dbReference type="PROSITE" id="PS50003">
    <property type="entry name" value="PH_DOMAIN"/>
    <property type="match status" value="1"/>
</dbReference>
<reference evidence="11" key="1">
    <citation type="submission" date="2025-08" db="UniProtKB">
        <authorList>
            <consortium name="Ensembl"/>
        </authorList>
    </citation>
    <scope>IDENTIFICATION</scope>
</reference>
<feature type="coiled-coil region" evidence="6">
    <location>
        <begin position="360"/>
        <end position="422"/>
    </location>
</feature>
<feature type="compositionally biased region" description="Polar residues" evidence="7">
    <location>
        <begin position="112"/>
        <end position="130"/>
    </location>
</feature>
<dbReference type="FunFam" id="1.20.900.10:FF:000016">
    <property type="entry name" value="Rho guanine nucleotide exchange factor 6"/>
    <property type="match status" value="1"/>
</dbReference>
<dbReference type="Pfam" id="PF00169">
    <property type="entry name" value="PH"/>
    <property type="match status" value="1"/>
</dbReference>
<dbReference type="Pfam" id="PF16615">
    <property type="entry name" value="RhoGEF67_u1"/>
    <property type="match status" value="1"/>
</dbReference>
<dbReference type="FunFam" id="2.30.29.30:FF:000094">
    <property type="entry name" value="Rho guanine nucleotide exchange factor 7"/>
    <property type="match status" value="1"/>
</dbReference>
<dbReference type="InterPro" id="IPR032409">
    <property type="entry name" value="GEF6/7_CC"/>
</dbReference>
<dbReference type="InterPro" id="IPR001452">
    <property type="entry name" value="SH3_domain"/>
</dbReference>
<accession>A0A8C3QWF3</accession>
<dbReference type="Pfam" id="PF16523">
    <property type="entry name" value="betaPIX_CC"/>
    <property type="match status" value="1"/>
</dbReference>
<dbReference type="SMART" id="SM00325">
    <property type="entry name" value="RhoGEF"/>
    <property type="match status" value="1"/>
</dbReference>
<dbReference type="Ensembl" id="ENSCRFT00000012802.1">
    <property type="protein sequence ID" value="ENSCRFP00000012373.1"/>
    <property type="gene ID" value="ENSCRFG00000009598.1"/>
</dbReference>
<evidence type="ECO:0000313" key="12">
    <source>
        <dbReference type="Proteomes" id="UP000694396"/>
    </source>
</evidence>
<dbReference type="CDD" id="cd00160">
    <property type="entry name" value="RhoGEF"/>
    <property type="match status" value="1"/>
</dbReference>
<organism evidence="11 12">
    <name type="scientific">Cyanoderma ruficeps</name>
    <name type="common">rufous-capped babbler</name>
    <dbReference type="NCBI Taxonomy" id="181631"/>
    <lineage>
        <taxon>Eukaryota</taxon>
        <taxon>Metazoa</taxon>
        <taxon>Chordata</taxon>
        <taxon>Craniata</taxon>
        <taxon>Vertebrata</taxon>
        <taxon>Euteleostomi</taxon>
        <taxon>Archelosauria</taxon>
        <taxon>Archosauria</taxon>
        <taxon>Dinosauria</taxon>
        <taxon>Saurischia</taxon>
        <taxon>Theropoda</taxon>
        <taxon>Coelurosauria</taxon>
        <taxon>Aves</taxon>
        <taxon>Neognathae</taxon>
        <taxon>Neoaves</taxon>
        <taxon>Telluraves</taxon>
        <taxon>Australaves</taxon>
        <taxon>Passeriformes</taxon>
        <taxon>Sylvioidea</taxon>
        <taxon>Timaliidae</taxon>
        <taxon>Cyanoderma</taxon>
    </lineage>
</organism>
<dbReference type="GO" id="GO:0030032">
    <property type="term" value="P:lamellipodium assembly"/>
    <property type="evidence" value="ECO:0007669"/>
    <property type="project" value="TreeGrafter"/>
</dbReference>
<keyword evidence="6" id="KW-0175">Coiled coil</keyword>
<evidence type="ECO:0000259" key="8">
    <source>
        <dbReference type="PROSITE" id="PS50002"/>
    </source>
</evidence>
<keyword evidence="3" id="KW-0344">Guanine-nucleotide releasing factor</keyword>
<reference evidence="11" key="2">
    <citation type="submission" date="2025-09" db="UniProtKB">
        <authorList>
            <consortium name="Ensembl"/>
        </authorList>
    </citation>
    <scope>IDENTIFICATION</scope>
</reference>
<evidence type="ECO:0000256" key="4">
    <source>
        <dbReference type="ARBA" id="ARBA00023273"/>
    </source>
</evidence>
<dbReference type="PANTHER" id="PTHR46026:SF2">
    <property type="entry name" value="RHO GUANINE NUCLEOTIDE EXCHANGE FACTOR 6"/>
    <property type="match status" value="1"/>
</dbReference>
<dbReference type="SUPFAM" id="SSF48065">
    <property type="entry name" value="DBL homology domain (DH-domain)"/>
    <property type="match status" value="1"/>
</dbReference>
<dbReference type="InterPro" id="IPR000219">
    <property type="entry name" value="DH_dom"/>
</dbReference>
<dbReference type="GO" id="GO:0035556">
    <property type="term" value="P:intracellular signal transduction"/>
    <property type="evidence" value="ECO:0007669"/>
    <property type="project" value="InterPro"/>
</dbReference>
<dbReference type="Gene3D" id="2.30.29.30">
    <property type="entry name" value="Pleckstrin-homology domain (PH domain)/Phosphotyrosine-binding domain (PTB)"/>
    <property type="match status" value="1"/>
</dbReference>
<dbReference type="Proteomes" id="UP000694396">
    <property type="component" value="Unplaced"/>
</dbReference>
<dbReference type="PRINTS" id="PR00452">
    <property type="entry name" value="SH3DOMAIN"/>
</dbReference>
<feature type="region of interest" description="Disordered" evidence="7">
    <location>
        <begin position="107"/>
        <end position="137"/>
    </location>
</feature>
<proteinExistence type="predicted"/>
<dbReference type="PROSITE" id="PS50010">
    <property type="entry name" value="DH_2"/>
    <property type="match status" value="1"/>
</dbReference>
<dbReference type="GO" id="GO:0005737">
    <property type="term" value="C:cytoplasm"/>
    <property type="evidence" value="ECO:0007669"/>
    <property type="project" value="TreeGrafter"/>
</dbReference>
<dbReference type="SUPFAM" id="SSF50044">
    <property type="entry name" value="SH3-domain"/>
    <property type="match status" value="1"/>
</dbReference>
<dbReference type="Pfam" id="PF00621">
    <property type="entry name" value="RhoGEF"/>
    <property type="match status" value="1"/>
</dbReference>
<dbReference type="CDD" id="cd01225">
    <property type="entry name" value="PH_Cool_Pix"/>
    <property type="match status" value="1"/>
</dbReference>
<evidence type="ECO:0000256" key="6">
    <source>
        <dbReference type="SAM" id="Coils"/>
    </source>
</evidence>
<dbReference type="FunFam" id="2.30.30.40:FF:000034">
    <property type="entry name" value="Rho guanine nucleotide exchange factor (GEF) 7"/>
    <property type="match status" value="1"/>
</dbReference>
<evidence type="ECO:0000256" key="3">
    <source>
        <dbReference type="ARBA" id="ARBA00022658"/>
    </source>
</evidence>
<evidence type="ECO:0000259" key="10">
    <source>
        <dbReference type="PROSITE" id="PS50010"/>
    </source>
</evidence>
<keyword evidence="12" id="KW-1185">Reference proteome</keyword>
<feature type="domain" description="SH3" evidence="8">
    <location>
        <begin position="140"/>
        <end position="199"/>
    </location>
</feature>
<feature type="compositionally biased region" description="Basic residues" evidence="7">
    <location>
        <begin position="593"/>
        <end position="605"/>
    </location>
</feature>
<evidence type="ECO:0000256" key="1">
    <source>
        <dbReference type="ARBA" id="ARBA00004510"/>
    </source>
</evidence>
<protein>
    <submittedName>
        <fullName evidence="11">Rac/Cdc42 guanine nucleotide exchange factor 6</fullName>
    </submittedName>
</protein>
<dbReference type="Gene3D" id="1.20.5.390">
    <property type="entry name" value="L1 transposable element, trimerization domain"/>
    <property type="match status" value="1"/>
</dbReference>
<dbReference type="AlphaFoldDB" id="A0A8C3QWF3"/>
<sequence length="745" mass="83688">MTAPCPAASGRAERRGGTVCHFPFSSLPRAAIRLRVKAAAAAPRHRPRCRHAPGVRARPPAAVFHPQDLYTGDQFSKVLSTLTAVNKATEDQLSKRPCSHLSSLNFVAGDPQSDSNGTASQSARVLQRQSKPVEMTENGSHQLVVKARFNFKQTNEDELSVNKGDIIYVTRVEEGGWWEGTLNGKTGWFPSNYVREIKSTDKPLSPKALKGLENTQLTKNYYPVVLQNILETERDYAKELQSLLGTYLRPLQSYDKLSAGDIVALLGNVEEISAFQQTLNQALEEVAKLPKNQQCVGGCFMNLMPQFHSLYLTYCANHPSAVNVLTQHSDELEKFMESQGAASPGILILTTSLSKPFLRLDKYVTLLQELKRHMEEAHADHEDVLKAVISFKSLVSQCQELRKKKQLELQILSESIQRWEGEDIKMMGNVIYMSQVMVQSEGSEEKEERYFLLFSNVLLMLSASPRMSGFIYQGKLPLTGMTLTKLEDAEGNEHMFEITGNMMERITVSCSTSQDLHEWLDHLQRLTKGTCSTVSKTQSWSPHSTFSSAGQIRGPLEPPKILKPWSLSCLRPAPPLRPSAALSYKEDSSKSPKTMKKFLPKRKTERKPSDEEFVIRKSTAALEEDAQILKVIEAYCTGAGFQQALSSGSRKDSIPQVLLPEEEKIIIEETRSNGQMVMEEKSLVETVYALKDEVKELKQENKRMKQCLEEELKSRKDLEKLVRRLLKQTDECGREDTGRKSSLIA</sequence>
<dbReference type="InterPro" id="IPR046376">
    <property type="entry name" value="PH_Cool_Pix"/>
</dbReference>
<dbReference type="SMART" id="SM00326">
    <property type="entry name" value="SH3"/>
    <property type="match status" value="1"/>
</dbReference>
<feature type="domain" description="PH" evidence="9">
    <location>
        <begin position="423"/>
        <end position="528"/>
    </location>
</feature>
<dbReference type="Pfam" id="PF07653">
    <property type="entry name" value="SH3_2"/>
    <property type="match status" value="1"/>
</dbReference>
<dbReference type="Gene3D" id="1.20.900.10">
    <property type="entry name" value="Dbl homology (DH) domain"/>
    <property type="match status" value="1"/>
</dbReference>
<dbReference type="PROSITE" id="PS50002">
    <property type="entry name" value="SH3"/>
    <property type="match status" value="1"/>
</dbReference>
<evidence type="ECO:0000259" key="9">
    <source>
        <dbReference type="PROSITE" id="PS50003"/>
    </source>
</evidence>
<dbReference type="SUPFAM" id="SSF50729">
    <property type="entry name" value="PH domain-like"/>
    <property type="match status" value="1"/>
</dbReference>
<dbReference type="InterPro" id="IPR001849">
    <property type="entry name" value="PH_domain"/>
</dbReference>
<dbReference type="CDD" id="cd12060">
    <property type="entry name" value="SH3_alphaPIX"/>
    <property type="match status" value="1"/>
</dbReference>
<dbReference type="Gene3D" id="2.30.30.40">
    <property type="entry name" value="SH3 Domains"/>
    <property type="match status" value="1"/>
</dbReference>
<dbReference type="PROSITE" id="PS00741">
    <property type="entry name" value="DH_1"/>
    <property type="match status" value="1"/>
</dbReference>
<evidence type="ECO:0000256" key="5">
    <source>
        <dbReference type="PROSITE-ProRule" id="PRU00192"/>
    </source>
</evidence>
<dbReference type="PANTHER" id="PTHR46026">
    <property type="entry name" value="RHO-TYPE GUANINE NUCLEOTIDE EXCHANGE FACTOR, ISOFORM F"/>
    <property type="match status" value="1"/>
</dbReference>
<keyword evidence="2 5" id="KW-0728">SH3 domain</keyword>
<dbReference type="GO" id="GO:0030027">
    <property type="term" value="C:lamellipodium"/>
    <property type="evidence" value="ECO:0007669"/>
    <property type="project" value="UniProtKB-SubCell"/>
</dbReference>
<dbReference type="InterPro" id="IPR035788">
    <property type="entry name" value="AlphaPIX_SH3"/>
</dbReference>
<evidence type="ECO:0000256" key="7">
    <source>
        <dbReference type="SAM" id="MobiDB-lite"/>
    </source>
</evidence>
<dbReference type="InterPro" id="IPR001331">
    <property type="entry name" value="GDS_CDC24_CS"/>
</dbReference>
<feature type="domain" description="DH" evidence="10">
    <location>
        <begin position="221"/>
        <end position="401"/>
    </location>
</feature>
<dbReference type="Pfam" id="PF16614">
    <property type="entry name" value="RhoGEF67_u2"/>
    <property type="match status" value="1"/>
</dbReference>
<feature type="region of interest" description="Disordered" evidence="7">
    <location>
        <begin position="579"/>
        <end position="610"/>
    </location>
</feature>
<dbReference type="InterPro" id="IPR035899">
    <property type="entry name" value="DBL_dom_sf"/>
</dbReference>
<dbReference type="InterPro" id="IPR036028">
    <property type="entry name" value="SH3-like_dom_sf"/>
</dbReference>
<dbReference type="SMART" id="SM00233">
    <property type="entry name" value="PH"/>
    <property type="match status" value="1"/>
</dbReference>
<feature type="coiled-coil region" evidence="6">
    <location>
        <begin position="680"/>
        <end position="728"/>
    </location>
</feature>
<dbReference type="GO" id="GO:0005085">
    <property type="term" value="F:guanyl-nucleotide exchange factor activity"/>
    <property type="evidence" value="ECO:0007669"/>
    <property type="project" value="UniProtKB-KW"/>
</dbReference>
<evidence type="ECO:0000256" key="2">
    <source>
        <dbReference type="ARBA" id="ARBA00022443"/>
    </source>
</evidence>
<keyword evidence="4" id="KW-0966">Cell projection</keyword>